<protein>
    <recommendedName>
        <fullName evidence="1">Agglutinin domain-containing protein</fullName>
    </recommendedName>
</protein>
<sequence>MDEVGEVSADRESIPVLPRHVSFKDGYGVYLQRVGSPVFPLMFSGNDAGDEGVGNEVFTTSSGAVRIKNIAAGKFWRRKDDQISTIWADSSDTSDDDPNTMFWPVKVDDNVVALRCNGNDKFCSRNSNNLHVLAAEGSTINQEARLQVEEALTDGDRSSTAPPSTLSSD</sequence>
<dbReference type="InterPro" id="IPR036242">
    <property type="entry name" value="Agglutinin_dom_sf"/>
</dbReference>
<evidence type="ECO:0000313" key="2">
    <source>
        <dbReference type="EMBL" id="CAL1410191.1"/>
    </source>
</evidence>
<dbReference type="Proteomes" id="UP001497516">
    <property type="component" value="Chromosome 9"/>
</dbReference>
<keyword evidence="3" id="KW-1185">Reference proteome</keyword>
<gene>
    <name evidence="2" type="ORF">LTRI10_LOCUS49629</name>
</gene>
<feature type="domain" description="Agglutinin" evidence="1">
    <location>
        <begin position="15"/>
        <end position="150"/>
    </location>
</feature>
<dbReference type="PANTHER" id="PTHR39244:SF5">
    <property type="entry name" value="NATTERIN-3-LIKE"/>
    <property type="match status" value="1"/>
</dbReference>
<dbReference type="SUPFAM" id="SSF50382">
    <property type="entry name" value="Agglutinin"/>
    <property type="match status" value="1"/>
</dbReference>
<organism evidence="2 3">
    <name type="scientific">Linum trigynum</name>
    <dbReference type="NCBI Taxonomy" id="586398"/>
    <lineage>
        <taxon>Eukaryota</taxon>
        <taxon>Viridiplantae</taxon>
        <taxon>Streptophyta</taxon>
        <taxon>Embryophyta</taxon>
        <taxon>Tracheophyta</taxon>
        <taxon>Spermatophyta</taxon>
        <taxon>Magnoliopsida</taxon>
        <taxon>eudicotyledons</taxon>
        <taxon>Gunneridae</taxon>
        <taxon>Pentapetalae</taxon>
        <taxon>rosids</taxon>
        <taxon>fabids</taxon>
        <taxon>Malpighiales</taxon>
        <taxon>Linaceae</taxon>
        <taxon>Linum</taxon>
    </lineage>
</organism>
<dbReference type="EMBL" id="OZ034822">
    <property type="protein sequence ID" value="CAL1410191.1"/>
    <property type="molecule type" value="Genomic_DNA"/>
</dbReference>
<dbReference type="Gene3D" id="2.80.10.50">
    <property type="match status" value="1"/>
</dbReference>
<dbReference type="AlphaFoldDB" id="A0AAV2GIA8"/>
<dbReference type="CDD" id="cd00257">
    <property type="entry name" value="beta-trefoil_FSCN-like"/>
    <property type="match status" value="1"/>
</dbReference>
<dbReference type="PANTHER" id="PTHR39244">
    <property type="entry name" value="NATTERIN-4"/>
    <property type="match status" value="1"/>
</dbReference>
<accession>A0AAV2GIA8</accession>
<evidence type="ECO:0000313" key="3">
    <source>
        <dbReference type="Proteomes" id="UP001497516"/>
    </source>
</evidence>
<dbReference type="InterPro" id="IPR053237">
    <property type="entry name" value="Natterin_C"/>
</dbReference>
<reference evidence="2 3" key="1">
    <citation type="submission" date="2024-04" db="EMBL/GenBank/DDBJ databases">
        <authorList>
            <person name="Fracassetti M."/>
        </authorList>
    </citation>
    <scope>NUCLEOTIDE SEQUENCE [LARGE SCALE GENOMIC DNA]</scope>
</reference>
<dbReference type="InterPro" id="IPR008998">
    <property type="entry name" value="Agglutinin"/>
</dbReference>
<name>A0AAV2GIA8_9ROSI</name>
<dbReference type="SMART" id="SM00791">
    <property type="entry name" value="Agglutinin"/>
    <property type="match status" value="1"/>
</dbReference>
<proteinExistence type="predicted"/>
<evidence type="ECO:0000259" key="1">
    <source>
        <dbReference type="SMART" id="SM00791"/>
    </source>
</evidence>